<dbReference type="GO" id="GO:0000162">
    <property type="term" value="P:L-tryptophan biosynthetic process"/>
    <property type="evidence" value="ECO:0007669"/>
    <property type="project" value="UniProtKB-UniRule"/>
</dbReference>
<keyword evidence="2" id="KW-0028">Amino-acid biosynthesis</keyword>
<feature type="domain" description="Anthranilate synthase component I N-terminal" evidence="6">
    <location>
        <begin position="32"/>
        <end position="193"/>
    </location>
</feature>
<sequence>METSGYTTAGGIGVERETREVDEAALEEIVTALSERRGGAFSSGMDYPGRYSRWAFGYVDPCLELVAKGRTISATALNERGRVVLPAVTSCLLAAGKPVTEPTADRVEVYVPESEDLLPEELRSRRPTVFTAIREVIAAFQGDDPHLGLYGAFGYDLAFQFEPIRQELVRPDDQRDLVLHLPDRLVVIDRQRETSFEYRYEFTVDGATTRGLERTGTSAPPVTPAELPPNPVKGEYAKVVAAAKEKFKRGDLFEVVPGQVFHATCADPSAFYRSLRHSNPAPYEFIISLGEGEHLVGASPEMYVRVTGDRVETCPISGTIARGSNPVEDAEAIRTLLSSVKEESELTMCTDVDRNDKSRICVPGSVKVIGRRQIELYSRLIHTVDHIEGRLRPEFDALDAFLTHMWAVTVTGAPKTWAMQFIEDHEATTRRWYGGAIGFIGFDGSMNTGLTLRTAQIKNGVATVRAGATLLFDSDPEAEERETELKASALLGALAAVNQPEAVRPAETREQPGAGMKVLLVDHEDSFVNTLADYFRQEGADVVTLRHGFPSAMLDEIAPDLVVLSPGPGWPTDFGISALLDQVYARDLPVFGVCLGLQAMVEHAGGTLELLDYPEHGKRGQVSRLGDSALLDGLPGEFTAARYHSLHAKRPGVVGFTPTALTPDGNVMAIEDPERRRFAVQFHPESILTQEGGAGAKIIANVLRLSRR</sequence>
<organism evidence="7 8">
    <name type="scientific">[Actinomadura] parvosata subsp. kistnae</name>
    <dbReference type="NCBI Taxonomy" id="1909395"/>
    <lineage>
        <taxon>Bacteria</taxon>
        <taxon>Bacillati</taxon>
        <taxon>Actinomycetota</taxon>
        <taxon>Actinomycetes</taxon>
        <taxon>Streptosporangiales</taxon>
        <taxon>Streptosporangiaceae</taxon>
        <taxon>Nonomuraea</taxon>
    </lineage>
</organism>
<dbReference type="Gene3D" id="3.60.120.10">
    <property type="entry name" value="Anthranilate synthase"/>
    <property type="match status" value="1"/>
</dbReference>
<dbReference type="Proteomes" id="UP000190797">
    <property type="component" value="Chromosome"/>
</dbReference>
<keyword evidence="2" id="KW-0057">Aromatic amino acid biosynthesis</keyword>
<evidence type="ECO:0000256" key="3">
    <source>
        <dbReference type="SAM" id="MobiDB-lite"/>
    </source>
</evidence>
<dbReference type="EMBL" id="CP017717">
    <property type="protein sequence ID" value="AQZ64099.1"/>
    <property type="molecule type" value="Genomic_DNA"/>
</dbReference>
<dbReference type="RefSeq" id="WP_080040297.1">
    <property type="nucleotide sequence ID" value="NZ_CP017717.1"/>
</dbReference>
<evidence type="ECO:0000256" key="2">
    <source>
        <dbReference type="PIRNR" id="PIRNR036934"/>
    </source>
</evidence>
<dbReference type="InterPro" id="IPR015890">
    <property type="entry name" value="Chorismate_C"/>
</dbReference>
<proteinExistence type="predicted"/>
<reference evidence="8" key="1">
    <citation type="journal article" date="2017" name="Med. Chem. Commun.">
        <title>Nonomuraea sp. ATCC 55076 harbours the largest actinomycete chromosome to date and the kistamicin biosynthetic gene cluster.</title>
        <authorList>
            <person name="Nazari B."/>
            <person name="Forneris C.C."/>
            <person name="Gibson M.I."/>
            <person name="Moon K."/>
            <person name="Schramma K.R."/>
            <person name="Seyedsayamdost M.R."/>
        </authorList>
    </citation>
    <scope>NUCLEOTIDE SEQUENCE [LARGE SCALE GENOMIC DNA]</scope>
    <source>
        <strain evidence="8">ATCC 55076</strain>
    </source>
</reference>
<dbReference type="InterPro" id="IPR005801">
    <property type="entry name" value="ADC_synthase"/>
</dbReference>
<dbReference type="EC" id="4.1.3.27" evidence="2"/>
<dbReference type="InterPro" id="IPR017926">
    <property type="entry name" value="GATASE"/>
</dbReference>
<name>A0A1V0A1P3_9ACTN</name>
<dbReference type="STRING" id="1909395.BKM31_23905"/>
<dbReference type="InterPro" id="IPR019999">
    <property type="entry name" value="Anth_synth_I-like"/>
</dbReference>
<dbReference type="PANTHER" id="PTHR11236:SF9">
    <property type="entry name" value="ANTHRANILATE SYNTHASE COMPONENT 1"/>
    <property type="match status" value="1"/>
</dbReference>
<comment type="catalytic activity">
    <reaction evidence="2">
        <text>chorismate + L-glutamine = anthranilate + pyruvate + L-glutamate + H(+)</text>
        <dbReference type="Rhea" id="RHEA:21732"/>
        <dbReference type="ChEBI" id="CHEBI:15361"/>
        <dbReference type="ChEBI" id="CHEBI:15378"/>
        <dbReference type="ChEBI" id="CHEBI:16567"/>
        <dbReference type="ChEBI" id="CHEBI:29748"/>
        <dbReference type="ChEBI" id="CHEBI:29985"/>
        <dbReference type="ChEBI" id="CHEBI:58359"/>
        <dbReference type="EC" id="4.1.3.27"/>
    </reaction>
</comment>
<keyword evidence="1" id="KW-0315">Glutamine amidotransferase</keyword>
<feature type="domain" description="Glutamine amidotransferase" evidence="4">
    <location>
        <begin position="519"/>
        <end position="693"/>
    </location>
</feature>
<dbReference type="PROSITE" id="PS51273">
    <property type="entry name" value="GATASE_TYPE_1"/>
    <property type="match status" value="1"/>
</dbReference>
<dbReference type="SUPFAM" id="SSF52317">
    <property type="entry name" value="Class I glutamine amidotransferase-like"/>
    <property type="match status" value="1"/>
</dbReference>
<dbReference type="Pfam" id="PF00425">
    <property type="entry name" value="Chorismate_bind"/>
    <property type="match status" value="1"/>
</dbReference>
<protein>
    <recommendedName>
        <fullName evidence="2">Anthranilate synthase</fullName>
        <ecNumber evidence="2">4.1.3.27</ecNumber>
    </recommendedName>
</protein>
<dbReference type="InterPro" id="IPR029062">
    <property type="entry name" value="Class_I_gatase-like"/>
</dbReference>
<feature type="compositionally biased region" description="Pro residues" evidence="3">
    <location>
        <begin position="221"/>
        <end position="230"/>
    </location>
</feature>
<evidence type="ECO:0000259" key="5">
    <source>
        <dbReference type="Pfam" id="PF00425"/>
    </source>
</evidence>
<dbReference type="SUPFAM" id="SSF56322">
    <property type="entry name" value="ADC synthase"/>
    <property type="match status" value="1"/>
</dbReference>
<dbReference type="Pfam" id="PF00117">
    <property type="entry name" value="GATase"/>
    <property type="match status" value="1"/>
</dbReference>
<dbReference type="InterPro" id="IPR006221">
    <property type="entry name" value="TrpG/PapA_dom"/>
</dbReference>
<feature type="region of interest" description="Disordered" evidence="3">
    <location>
        <begin position="211"/>
        <end position="230"/>
    </location>
</feature>
<comment type="pathway">
    <text evidence="2">Amino-acid biosynthesis; L-tryptophan biosynthesis; L-tryptophan from chorismate: step 1/5.</text>
</comment>
<evidence type="ECO:0000256" key="1">
    <source>
        <dbReference type="ARBA" id="ARBA00022962"/>
    </source>
</evidence>
<dbReference type="PIRSF" id="PIRSF036934">
    <property type="entry name" value="TrpE-G"/>
    <property type="match status" value="1"/>
</dbReference>
<dbReference type="GO" id="GO:0004049">
    <property type="term" value="F:anthranilate synthase activity"/>
    <property type="evidence" value="ECO:0007669"/>
    <property type="project" value="UniProtKB-UniRule"/>
</dbReference>
<dbReference type="CDD" id="cd01743">
    <property type="entry name" value="GATase1_Anthranilate_Synthase"/>
    <property type="match status" value="1"/>
</dbReference>
<keyword evidence="8" id="KW-1185">Reference proteome</keyword>
<keyword evidence="2" id="KW-0822">Tryptophan biosynthesis</keyword>
<feature type="domain" description="Chorismate-utilising enzyme C-terminal" evidence="5">
    <location>
        <begin position="235"/>
        <end position="486"/>
    </location>
</feature>
<dbReference type="KEGG" id="noa:BKM31_23905"/>
<dbReference type="Pfam" id="PF04715">
    <property type="entry name" value="Anth_synt_I_N"/>
    <property type="match status" value="1"/>
</dbReference>
<dbReference type="InterPro" id="IPR006805">
    <property type="entry name" value="Anth_synth_I_N"/>
</dbReference>
<dbReference type="Gene3D" id="3.40.50.880">
    <property type="match status" value="1"/>
</dbReference>
<dbReference type="NCBIfam" id="NF010081">
    <property type="entry name" value="PRK13566.1"/>
    <property type="match status" value="1"/>
</dbReference>
<evidence type="ECO:0000259" key="4">
    <source>
        <dbReference type="Pfam" id="PF00117"/>
    </source>
</evidence>
<evidence type="ECO:0000313" key="8">
    <source>
        <dbReference type="Proteomes" id="UP000190797"/>
    </source>
</evidence>
<dbReference type="PRINTS" id="PR00097">
    <property type="entry name" value="ANTSNTHASEII"/>
</dbReference>
<dbReference type="PRINTS" id="PR00096">
    <property type="entry name" value="GATASE"/>
</dbReference>
<evidence type="ECO:0000313" key="7">
    <source>
        <dbReference type="EMBL" id="AQZ64099.1"/>
    </source>
</evidence>
<dbReference type="InterPro" id="IPR010112">
    <property type="entry name" value="TrpE-G_bact"/>
</dbReference>
<dbReference type="PANTHER" id="PTHR11236">
    <property type="entry name" value="AMINOBENZOATE/ANTHRANILATE SYNTHASE"/>
    <property type="match status" value="1"/>
</dbReference>
<dbReference type="NCBIfam" id="TIGR01815">
    <property type="entry name" value="TrpE-clade3"/>
    <property type="match status" value="1"/>
</dbReference>
<dbReference type="OrthoDB" id="3518032at2"/>
<gene>
    <name evidence="7" type="ORF">BKM31_23905</name>
</gene>
<dbReference type="AlphaFoldDB" id="A0A1V0A1P3"/>
<dbReference type="UniPathway" id="UPA00035">
    <property type="reaction ID" value="UER00040"/>
</dbReference>
<accession>A0A1V0A1P3</accession>
<evidence type="ECO:0000259" key="6">
    <source>
        <dbReference type="Pfam" id="PF04715"/>
    </source>
</evidence>
<keyword evidence="2" id="KW-0456">Lyase</keyword>